<dbReference type="InterPro" id="IPR013783">
    <property type="entry name" value="Ig-like_fold"/>
</dbReference>
<dbReference type="Proteomes" id="UP001595907">
    <property type="component" value="Unassembled WGS sequence"/>
</dbReference>
<dbReference type="RefSeq" id="WP_379710411.1">
    <property type="nucleotide sequence ID" value="NZ_JBHSCZ010000003.1"/>
</dbReference>
<keyword evidence="3" id="KW-1185">Reference proteome</keyword>
<dbReference type="EMBL" id="JBHSCZ010000003">
    <property type="protein sequence ID" value="MFC4263604.1"/>
    <property type="molecule type" value="Genomic_DNA"/>
</dbReference>
<organism evidence="2 3">
    <name type="scientific">Ferruginibacter yonginensis</name>
    <dbReference type="NCBI Taxonomy" id="1310416"/>
    <lineage>
        <taxon>Bacteria</taxon>
        <taxon>Pseudomonadati</taxon>
        <taxon>Bacteroidota</taxon>
        <taxon>Chitinophagia</taxon>
        <taxon>Chitinophagales</taxon>
        <taxon>Chitinophagaceae</taxon>
        <taxon>Ferruginibacter</taxon>
    </lineage>
</organism>
<dbReference type="SUPFAM" id="SSF49299">
    <property type="entry name" value="PKD domain"/>
    <property type="match status" value="1"/>
</dbReference>
<dbReference type="Gene3D" id="2.60.40.10">
    <property type="entry name" value="Immunoglobulins"/>
    <property type="match status" value="1"/>
</dbReference>
<dbReference type="InterPro" id="IPR035986">
    <property type="entry name" value="PKD_dom_sf"/>
</dbReference>
<proteinExistence type="predicted"/>
<reference evidence="3" key="1">
    <citation type="journal article" date="2019" name="Int. J. Syst. Evol. Microbiol.">
        <title>The Global Catalogue of Microorganisms (GCM) 10K type strain sequencing project: providing services to taxonomists for standard genome sequencing and annotation.</title>
        <authorList>
            <consortium name="The Broad Institute Genomics Platform"/>
            <consortium name="The Broad Institute Genome Sequencing Center for Infectious Disease"/>
            <person name="Wu L."/>
            <person name="Ma J."/>
        </authorList>
    </citation>
    <scope>NUCLEOTIDE SEQUENCE [LARGE SCALE GENOMIC DNA]</scope>
    <source>
        <strain evidence="3">CECT 8289</strain>
    </source>
</reference>
<feature type="domain" description="PKD" evidence="1">
    <location>
        <begin position="36"/>
        <end position="115"/>
    </location>
</feature>
<accession>A0ABV8QU18</accession>
<dbReference type="InterPro" id="IPR022409">
    <property type="entry name" value="PKD/Chitinase_dom"/>
</dbReference>
<protein>
    <submittedName>
        <fullName evidence="2">PKD domain-containing protein</fullName>
    </submittedName>
</protein>
<comment type="caution">
    <text evidence="2">The sequence shown here is derived from an EMBL/GenBank/DDBJ whole genome shotgun (WGS) entry which is preliminary data.</text>
</comment>
<evidence type="ECO:0000313" key="3">
    <source>
        <dbReference type="Proteomes" id="UP001595907"/>
    </source>
</evidence>
<dbReference type="SMART" id="SM00089">
    <property type="entry name" value="PKD"/>
    <property type="match status" value="1"/>
</dbReference>
<dbReference type="Pfam" id="PF18911">
    <property type="entry name" value="PKD_4"/>
    <property type="match status" value="1"/>
</dbReference>
<dbReference type="CDD" id="cd00146">
    <property type="entry name" value="PKD"/>
    <property type="match status" value="1"/>
</dbReference>
<evidence type="ECO:0000313" key="2">
    <source>
        <dbReference type="EMBL" id="MFC4263604.1"/>
    </source>
</evidence>
<evidence type="ECO:0000259" key="1">
    <source>
        <dbReference type="PROSITE" id="PS50093"/>
    </source>
</evidence>
<dbReference type="PROSITE" id="PS50093">
    <property type="entry name" value="PKD"/>
    <property type="match status" value="1"/>
</dbReference>
<name>A0ABV8QU18_9BACT</name>
<gene>
    <name evidence="2" type="ORF">ACFOWM_11985</name>
</gene>
<sequence>MKKQLFTLSSLAIAVVLLLVQCKKSDLELSGSASTAGFTFLQTPASDTLPYPYTVRFTNTSSEEFLYQWNFGDNTPLSAEKSPTHQFRIGGAYNVTLTTVGTNGNNSITKVVGVTDACSNDFFSKLTNCSLGEWTWSSDGDAIKVLSPDATQVYFAGGAANCQADDIFKFNADGTFGYEANGQTFDVQSGYSCQAPKPNAPSYKVVVKPNQLPKIILAPLATGNGRPFIGTTDIVENNTYTVQNYTPTTLTLRAVLENNGGVLVEFKFRKVTVLTLADIKNLLTGGGSKTWKLDPTPGANAIIVGTEANPAQYFGGGPLDGNCQSDDTYTFTAADKITYNSNGSTFNGGNVAPNYSCGSDRSYSNISYTFGATTGGVAGLATLQLPNTPPTVFIGTTDVPNENVYRIIEISANKMVLRAGNGAGTVFQFKLIPQ</sequence>
<dbReference type="InterPro" id="IPR000601">
    <property type="entry name" value="PKD_dom"/>
</dbReference>